<sequence length="1935" mass="218777">MSQTQTVTTPVVEDQIRDYRRMQRARHEAQRILPPILGGRRRRQIQGPRRIEEELDPNMELSASSRRRATMVPAEVLYSTGDTRVRNRVYEHYSEQRGLIVNNQEDFRFIQESSYNTLRNSGYEHMHVGMMMMRVLTLHRTYTGVTALVTFRDTRWHGELSILGQMELDLSEGSQLVFTTPNLLCSIHDFYHHIQVAIITRGYDTWVAGESNLLITRGLVARVTNSSVSGFRFGIEGVLNYFNSRGVMAIKAQRRSTVPQRGIAWELRPSSIPRPIQAPTNAVIRETTRGTLSTRFSGYDDIPARDSYQSPFDKTEYAEDGDTSLPKRFNNVTEGTSTNFALVILASCNPDFPEDDQLADGNFYTGQVLTDWEDDYLQDWLTDEPAPQPTAAPLPTLSLDEAEDIMNDFLDRYFSDEKDSTTVSSFSVEREVEVPVEAPEIRKTLEPEPVSDEEVQWEVETIGTEVSDVTQQALPIYEEAAEQETIATQLADELSYKSLHKMQKKLVENMALSGAESSGSGAGVYNPYSMREDNSNRPPGYAAAQGLPQNIPDVSHFTASARPPPKSKQPYGAPAMWNLPSAQQTQGVMLVLPYDIGKYAEVINRWESINVNLVNSMNWDSNQDKVDFMENLLGETEKQIFVSWRMQFEDDYRKLVSVAGDIRNVTSAIRVIFLTEDPAQGSTMEQDRAYADLERLPTPEMKNIFQFLNQYKKLAAASGRMWITPELSEKLFRKLPPVIGPAIEKAYKQRYPGMDIGVPTRINFIYQYLMEVCKQAALQRSLKDLSFCAQVPIPGDYNREGKKYGLRRASTYKGKPHATHVRTFKRKDAGKQRKCACFICGEPDHFAKECPRNGKGNINRVHYYDNLNIPEDWDIMSVDPEEPMSDAICSMSEGEAGFTATAYNFEDDLPYGEPTNSFNFGLVLIQGPVPDVNASSWMPRHPLEGLQLTCIHVWEENAPIQATENKRCGFCRNETRVTSRILCPACKLVACLLCASRRLGIEVRKEEEVTWKFQNKDELINSLYHHNAFLIKENSLLKEQLQLAQRRIANNAQLTGADLQAFMEDYRNLTLETAQKIATETPKPVGKAALTWREEAEAAYKEELATRKNWRQKKKIGEEEDEEEEEEEIIVGAMHESILSSTVKGATRRLYNIRVTFEIPDVPKFTAMAILDTGATCCCIDQRVVPAGATEDAAMQSTFLGVNSKTIAKKRIKAGKMFLGDNYFKIPYIYCFQMQVKNIDMLIGCNFIKSMGGGLRIEGPTITFYKNVTSIQTQAEELGVISMEKGEGAHQQQIAELTTTESVLDVQEAYFARPEQPVDLKFKHVLGPILKDLMAQGYIGEDPVRHWVKNQVICRLDIINPDITIQSQPLKHVTVEMERSFQTHVDGLLKLKVIRPSKSRHRTLAILVKSGTSIDPLTGKEVKGKERMVYDYRQLNNNTHKDQYSLPGINTIIQKVGRAKVYSKFDLKSGFHQVAMDEASIPWTAFLVPGGLYEWLVMPFGLRNAPAIFQRKMDEVFADLKEFVSVYIDDILVFSETYEEHAAHLKRMLQRCKKFGLVLSPTKMKIATREIDFLGATIKDGRIKLQDHIIKKISTVDEKSLETTKGLRSWLGIINYARGYIPNCGTLLGPLYSKVGLHGDKRWKSSDWQLVRKVKAAVENLPELEIPPKNCHIIIETDGCMEGWGGVCKWCPPNKRTKGEERVCAYVSGKFPTVKSTIDAEIFAVMESLSALKIFFLDKEEITVRTDCQAIIAFYNKQAQNKPSRVRWLAFCDYINGNGLSVKFEHIKGEENVLADQLSRITALLFVQEWPTQEEVEELGTFLTAIDDTSSSSTLKTEDKESLIQLSGIVMDNWCALKSRHSSTALDSPGAQLKGKACPSKNMKSTDAAWPASKTRNTKSSWYKPPQLTRSSARNWRPPGDAPVDETMPTGTSSL</sequence>
<keyword evidence="10" id="KW-0695">RNA-directed DNA polymerase</keyword>
<dbReference type="Gene3D" id="3.30.420.10">
    <property type="entry name" value="Ribonuclease H-like superfamily/Ribonuclease H"/>
    <property type="match status" value="1"/>
</dbReference>
<evidence type="ECO:0000256" key="4">
    <source>
        <dbReference type="ARBA" id="ARBA00022695"/>
    </source>
</evidence>
<evidence type="ECO:0000256" key="3">
    <source>
        <dbReference type="ARBA" id="ARBA00022679"/>
    </source>
</evidence>
<evidence type="ECO:0000259" key="14">
    <source>
        <dbReference type="PROSITE" id="PS50158"/>
    </source>
</evidence>
<dbReference type="SUPFAM" id="SSF50630">
    <property type="entry name" value="Acid proteases"/>
    <property type="match status" value="1"/>
</dbReference>
<dbReference type="PROSITE" id="PS50158">
    <property type="entry name" value="ZF_CCHC"/>
    <property type="match status" value="1"/>
</dbReference>
<dbReference type="Pfam" id="PF00077">
    <property type="entry name" value="RVP"/>
    <property type="match status" value="1"/>
</dbReference>
<feature type="domain" description="Reverse transcriptase" evidence="15">
    <location>
        <begin position="1388"/>
        <end position="1578"/>
    </location>
</feature>
<feature type="domain" description="CCHC-type" evidence="14">
    <location>
        <begin position="837"/>
        <end position="852"/>
    </location>
</feature>
<keyword evidence="8" id="KW-0378">Hydrolase</keyword>
<dbReference type="GO" id="GO:0008270">
    <property type="term" value="F:zinc ion binding"/>
    <property type="evidence" value="ECO:0007669"/>
    <property type="project" value="UniProtKB-KW"/>
</dbReference>
<keyword evidence="3" id="KW-0808">Transferase</keyword>
<evidence type="ECO:0000256" key="2">
    <source>
        <dbReference type="ARBA" id="ARBA00022670"/>
    </source>
</evidence>
<dbReference type="GO" id="GO:0003676">
    <property type="term" value="F:nucleic acid binding"/>
    <property type="evidence" value="ECO:0007669"/>
    <property type="project" value="InterPro"/>
</dbReference>
<dbReference type="Pfam" id="PF22909">
    <property type="entry name" value="Caulimovir_coat_dom"/>
    <property type="match status" value="1"/>
</dbReference>
<keyword evidence="6" id="KW-0064">Aspartyl protease</keyword>
<evidence type="ECO:0000256" key="11">
    <source>
        <dbReference type="PROSITE-ProRule" id="PRU00047"/>
    </source>
</evidence>
<dbReference type="EC" id="2.7.7.49" evidence="1"/>
<keyword evidence="12" id="KW-0175">Coiled coil</keyword>
<dbReference type="SMART" id="SM00343">
    <property type="entry name" value="ZnF_C2HC"/>
    <property type="match status" value="1"/>
</dbReference>
<dbReference type="Pfam" id="PF00078">
    <property type="entry name" value="RVT_1"/>
    <property type="match status" value="1"/>
</dbReference>
<dbReference type="Gene3D" id="4.10.60.10">
    <property type="entry name" value="Zinc finger, CCHC-type"/>
    <property type="match status" value="1"/>
</dbReference>
<dbReference type="InterPro" id="IPR000477">
    <property type="entry name" value="RT_dom"/>
</dbReference>
<accession>A0A060GPM8</accession>
<evidence type="ECO:0000256" key="7">
    <source>
        <dbReference type="ARBA" id="ARBA00022759"/>
    </source>
</evidence>
<evidence type="ECO:0000259" key="15">
    <source>
        <dbReference type="PROSITE" id="PS50878"/>
    </source>
</evidence>
<dbReference type="InterPro" id="IPR036397">
    <property type="entry name" value="RNaseH_sf"/>
</dbReference>
<dbReference type="InterPro" id="IPR018061">
    <property type="entry name" value="Retropepsins"/>
</dbReference>
<dbReference type="PROSITE" id="PS50878">
    <property type="entry name" value="RT_POL"/>
    <property type="match status" value="1"/>
</dbReference>
<dbReference type="GeneID" id="19593535"/>
<reference evidence="16 17" key="1">
    <citation type="journal article" date="2014" name="Virus Res.">
        <title>Characterization of complete genome and small RNA profile of Pagoda yellow mosaic associated virus, a novel badnavirus in China.</title>
        <authorList>
            <person name="Wang Y."/>
            <person name="Cheng X."/>
            <person name="Wu X."/>
            <person name="Wang A."/>
            <person name="Wu X."/>
        </authorList>
    </citation>
    <scope>NUCLEOTIDE SEQUENCE [LARGE SCALE GENOMIC DNA]</scope>
    <source>
        <strain evidence="17">pymav-01</strain>
    </source>
</reference>
<dbReference type="InterPro" id="IPR041373">
    <property type="entry name" value="RT_RNaseH"/>
</dbReference>
<dbReference type="GO" id="GO:0004190">
    <property type="term" value="F:aspartic-type endopeptidase activity"/>
    <property type="evidence" value="ECO:0007669"/>
    <property type="project" value="UniProtKB-KW"/>
</dbReference>
<feature type="region of interest" description="Disordered" evidence="13">
    <location>
        <begin position="1864"/>
        <end position="1935"/>
    </location>
</feature>
<keyword evidence="11" id="KW-0479">Metal-binding</keyword>
<dbReference type="RefSeq" id="YP_009041481.1">
    <property type="nucleotide sequence ID" value="NC_024301.1"/>
</dbReference>
<evidence type="ECO:0000256" key="12">
    <source>
        <dbReference type="SAM" id="Coils"/>
    </source>
</evidence>
<dbReference type="Gene3D" id="3.10.10.10">
    <property type="entry name" value="HIV Type 1 Reverse Transcriptase, subunit A, domain 1"/>
    <property type="match status" value="1"/>
</dbReference>
<dbReference type="InterPro" id="IPR043502">
    <property type="entry name" value="DNA/RNA_pol_sf"/>
</dbReference>
<dbReference type="GO" id="GO:0004519">
    <property type="term" value="F:endonuclease activity"/>
    <property type="evidence" value="ECO:0007669"/>
    <property type="project" value="UniProtKB-KW"/>
</dbReference>
<dbReference type="InterPro" id="IPR021109">
    <property type="entry name" value="Peptidase_aspartic_dom_sf"/>
</dbReference>
<protein>
    <recommendedName>
        <fullName evidence="1">RNA-directed DNA polymerase</fullName>
        <ecNumber evidence="1">2.7.7.49</ecNumber>
    </recommendedName>
</protein>
<evidence type="ECO:0000256" key="8">
    <source>
        <dbReference type="ARBA" id="ARBA00022801"/>
    </source>
</evidence>
<dbReference type="EMBL" id="KJ013302">
    <property type="protein sequence ID" value="AIB53751.1"/>
    <property type="molecule type" value="Genomic_DNA"/>
</dbReference>
<dbReference type="Pfam" id="PF17917">
    <property type="entry name" value="RT_RNaseH"/>
    <property type="match status" value="1"/>
</dbReference>
<keyword evidence="11" id="KW-0863">Zinc-finger</keyword>
<dbReference type="Pfam" id="PF00098">
    <property type="entry name" value="zf-CCHC"/>
    <property type="match status" value="1"/>
</dbReference>
<keyword evidence="7" id="KW-0255">Endonuclease</keyword>
<evidence type="ECO:0000313" key="17">
    <source>
        <dbReference type="Proteomes" id="UP000201068"/>
    </source>
</evidence>
<evidence type="ECO:0000256" key="13">
    <source>
        <dbReference type="SAM" id="MobiDB-lite"/>
    </source>
</evidence>
<dbReference type="Gene3D" id="2.40.70.10">
    <property type="entry name" value="Acid Proteases"/>
    <property type="match status" value="1"/>
</dbReference>
<keyword evidence="5" id="KW-0540">Nuclease</keyword>
<dbReference type="KEGG" id="vg:19593535"/>
<dbReference type="InterPro" id="IPR001878">
    <property type="entry name" value="Znf_CCHC"/>
</dbReference>
<evidence type="ECO:0000256" key="1">
    <source>
        <dbReference type="ARBA" id="ARBA00012493"/>
    </source>
</evidence>
<feature type="region of interest" description="Disordered" evidence="13">
    <location>
        <begin position="514"/>
        <end position="548"/>
    </location>
</feature>
<dbReference type="PANTHER" id="PTHR33064">
    <property type="entry name" value="POL PROTEIN"/>
    <property type="match status" value="1"/>
</dbReference>
<dbReference type="GO" id="GO:0006508">
    <property type="term" value="P:proteolysis"/>
    <property type="evidence" value="ECO:0007669"/>
    <property type="project" value="UniProtKB-KW"/>
</dbReference>
<keyword evidence="4" id="KW-0548">Nucleotidyltransferase</keyword>
<evidence type="ECO:0000256" key="10">
    <source>
        <dbReference type="ARBA" id="ARBA00022918"/>
    </source>
</evidence>
<proteinExistence type="predicted"/>
<dbReference type="SUPFAM" id="SSF57756">
    <property type="entry name" value="Retrovirus zinc finger-like domains"/>
    <property type="match status" value="1"/>
</dbReference>
<keyword evidence="11" id="KW-0862">Zinc</keyword>
<dbReference type="InterPro" id="IPR051320">
    <property type="entry name" value="Viral_Replic_Matur_Polypro"/>
</dbReference>
<feature type="coiled-coil region" evidence="12">
    <location>
        <begin position="1093"/>
        <end position="1127"/>
    </location>
</feature>
<dbReference type="GO" id="GO:0003964">
    <property type="term" value="F:RNA-directed DNA polymerase activity"/>
    <property type="evidence" value="ECO:0007669"/>
    <property type="project" value="UniProtKB-KW"/>
</dbReference>
<dbReference type="Proteomes" id="UP000201068">
    <property type="component" value="Segment"/>
</dbReference>
<dbReference type="SUPFAM" id="SSF56672">
    <property type="entry name" value="DNA/RNA polymerases"/>
    <property type="match status" value="1"/>
</dbReference>
<organism evidence="16 17">
    <name type="scientific">Pagoda yellow mosaic associated virus</name>
    <dbReference type="NCBI Taxonomy" id="1505530"/>
    <lineage>
        <taxon>Viruses</taxon>
        <taxon>Riboviria</taxon>
        <taxon>Pararnavirae</taxon>
        <taxon>Artverviricota</taxon>
        <taxon>Revtraviricetes</taxon>
        <taxon>Ortervirales</taxon>
        <taxon>Caulimoviridae</taxon>
        <taxon>Badnavirus</taxon>
        <taxon>Badnavirus tessellostyphnolobii</taxon>
    </lineage>
</organism>
<evidence type="ECO:0000256" key="5">
    <source>
        <dbReference type="ARBA" id="ARBA00022722"/>
    </source>
</evidence>
<keyword evidence="17" id="KW-1185">Reference proteome</keyword>
<keyword evidence="2" id="KW-0645">Protease</keyword>
<evidence type="ECO:0000256" key="9">
    <source>
        <dbReference type="ARBA" id="ARBA00022842"/>
    </source>
</evidence>
<evidence type="ECO:0000256" key="6">
    <source>
        <dbReference type="ARBA" id="ARBA00022750"/>
    </source>
</evidence>
<dbReference type="Gene3D" id="3.30.70.270">
    <property type="match status" value="2"/>
</dbReference>
<dbReference type="InterPro" id="IPR043128">
    <property type="entry name" value="Rev_trsase/Diguanyl_cyclase"/>
</dbReference>
<keyword evidence="9" id="KW-0460">Magnesium</keyword>
<dbReference type="InterPro" id="IPR036875">
    <property type="entry name" value="Znf_CCHC_sf"/>
</dbReference>
<dbReference type="CDD" id="cd01647">
    <property type="entry name" value="RT_LTR"/>
    <property type="match status" value="1"/>
</dbReference>
<evidence type="ECO:0000313" key="16">
    <source>
        <dbReference type="EMBL" id="AIB53751.1"/>
    </source>
</evidence>
<name>A0A060GPM8_9VIRU</name>
<dbReference type="PANTHER" id="PTHR33064:SF37">
    <property type="entry name" value="RIBONUCLEASE H"/>
    <property type="match status" value="1"/>
</dbReference>